<dbReference type="OrthoDB" id="5647572at2"/>
<proteinExistence type="predicted"/>
<dbReference type="STRING" id="1498499.EP47_04690"/>
<dbReference type="Proteomes" id="UP000054422">
    <property type="component" value="Unassembled WGS sequence"/>
</dbReference>
<accession>A0A0A2SQQ8</accession>
<gene>
    <name evidence="1" type="ORF">EP47_04690</name>
</gene>
<dbReference type="EMBL" id="JNCF01000026">
    <property type="protein sequence ID" value="KGP63092.1"/>
    <property type="molecule type" value="Genomic_DNA"/>
</dbReference>
<organism evidence="1 2">
    <name type="scientific">Legionella norrlandica</name>
    <dbReference type="NCBI Taxonomy" id="1498499"/>
    <lineage>
        <taxon>Bacteria</taxon>
        <taxon>Pseudomonadati</taxon>
        <taxon>Pseudomonadota</taxon>
        <taxon>Gammaproteobacteria</taxon>
        <taxon>Legionellales</taxon>
        <taxon>Legionellaceae</taxon>
        <taxon>Legionella</taxon>
    </lineage>
</organism>
<keyword evidence="2" id="KW-1185">Reference proteome</keyword>
<evidence type="ECO:0000313" key="1">
    <source>
        <dbReference type="EMBL" id="KGP63092.1"/>
    </source>
</evidence>
<evidence type="ECO:0000313" key="2">
    <source>
        <dbReference type="Proteomes" id="UP000054422"/>
    </source>
</evidence>
<protein>
    <submittedName>
        <fullName evidence="1">Uncharacterized protein</fullName>
    </submittedName>
</protein>
<dbReference type="RefSeq" id="WP_035889880.1">
    <property type="nucleotide sequence ID" value="NZ_JNCF01000026.1"/>
</dbReference>
<reference evidence="1 2" key="1">
    <citation type="submission" date="2014-05" db="EMBL/GenBank/DDBJ databases">
        <authorList>
            <person name="Rizzardi K."/>
            <person name="Winiecka-Krusnell J."/>
            <person name="Ramliden M."/>
            <person name="Alm E."/>
            <person name="Andersson S."/>
            <person name="Byfors S."/>
        </authorList>
    </citation>
    <scope>NUCLEOTIDE SEQUENCE [LARGE SCALE GENOMIC DNA]</scope>
    <source>
        <strain evidence="1 2">LEGN</strain>
    </source>
</reference>
<name>A0A0A2SQQ8_9GAMM</name>
<sequence>MQRLIWNFEFPTNRTIPLTTFSPYVRDKLKWEKRYFWFADQTIHLNNIDNALLDLANYQQKHKEDYYYLLPDSNYNIKQRRNQLLYKPLIKQSGSTLGFGPKINLDDPQYSLRHDNDFHIEREDLLKKVNTGGVAVLVKKEAFIFKFSTTPNIKLELARLEINNKVYFSACVEGRSLNLVENISTLLFGNQASGDYVAFLKSILKP</sequence>
<dbReference type="AlphaFoldDB" id="A0A0A2SQQ8"/>
<comment type="caution">
    <text evidence="1">The sequence shown here is derived from an EMBL/GenBank/DDBJ whole genome shotgun (WGS) entry which is preliminary data.</text>
</comment>